<evidence type="ECO:0000313" key="2">
    <source>
        <dbReference type="EMBL" id="KAL3522853.1"/>
    </source>
</evidence>
<comment type="caution">
    <text evidence="2">The sequence shown here is derived from an EMBL/GenBank/DDBJ whole genome shotgun (WGS) entry which is preliminary data.</text>
</comment>
<feature type="compositionally biased region" description="Basic and acidic residues" evidence="1">
    <location>
        <begin position="163"/>
        <end position="173"/>
    </location>
</feature>
<organism evidence="2 3">
    <name type="scientific">Cinchona calisaya</name>
    <dbReference type="NCBI Taxonomy" id="153742"/>
    <lineage>
        <taxon>Eukaryota</taxon>
        <taxon>Viridiplantae</taxon>
        <taxon>Streptophyta</taxon>
        <taxon>Embryophyta</taxon>
        <taxon>Tracheophyta</taxon>
        <taxon>Spermatophyta</taxon>
        <taxon>Magnoliopsida</taxon>
        <taxon>eudicotyledons</taxon>
        <taxon>Gunneridae</taxon>
        <taxon>Pentapetalae</taxon>
        <taxon>asterids</taxon>
        <taxon>lamiids</taxon>
        <taxon>Gentianales</taxon>
        <taxon>Rubiaceae</taxon>
        <taxon>Cinchonoideae</taxon>
        <taxon>Cinchoneae</taxon>
        <taxon>Cinchona</taxon>
    </lineage>
</organism>
<evidence type="ECO:0000313" key="3">
    <source>
        <dbReference type="Proteomes" id="UP001630127"/>
    </source>
</evidence>
<feature type="region of interest" description="Disordered" evidence="1">
    <location>
        <begin position="62"/>
        <end position="91"/>
    </location>
</feature>
<keyword evidence="3" id="KW-1185">Reference proteome</keyword>
<feature type="region of interest" description="Disordered" evidence="1">
    <location>
        <begin position="144"/>
        <end position="173"/>
    </location>
</feature>
<dbReference type="Proteomes" id="UP001630127">
    <property type="component" value="Unassembled WGS sequence"/>
</dbReference>
<dbReference type="PANTHER" id="PTHR35046:SF9">
    <property type="entry name" value="RNA-DIRECTED DNA POLYMERASE"/>
    <property type="match status" value="1"/>
</dbReference>
<dbReference type="EMBL" id="JBJUIK010000007">
    <property type="protein sequence ID" value="KAL3522853.1"/>
    <property type="molecule type" value="Genomic_DNA"/>
</dbReference>
<evidence type="ECO:0000256" key="1">
    <source>
        <dbReference type="SAM" id="MobiDB-lite"/>
    </source>
</evidence>
<reference evidence="2 3" key="1">
    <citation type="submission" date="2024-11" db="EMBL/GenBank/DDBJ databases">
        <title>A near-complete genome assembly of Cinchona calisaya.</title>
        <authorList>
            <person name="Lian D.C."/>
            <person name="Zhao X.W."/>
            <person name="Wei L."/>
        </authorList>
    </citation>
    <scope>NUCLEOTIDE SEQUENCE [LARGE SCALE GENOMIC DNA]</scope>
    <source>
        <tissue evidence="2">Nenye</tissue>
    </source>
</reference>
<dbReference type="AlphaFoldDB" id="A0ABD2ZU81"/>
<feature type="compositionally biased region" description="Low complexity" evidence="1">
    <location>
        <begin position="62"/>
        <end position="71"/>
    </location>
</feature>
<sequence>MRANVVENREATMALFFCGLNREITNIVELHHYIELQDMVEKAIKVKRQLKSEGKFRVEYTSNWPKNWSNNPPHPNPTQNRPTNPKTNESEYKPIKHYMDSLVKSSSSNTLKHTRDIKYYRCLGAGHNVNDCPNKRALFMQGNEVESEGRKDEDDSMLTLKGPSDKDEKKEDFSQIPALVILRALHT</sequence>
<name>A0ABD2ZU81_9GENT</name>
<dbReference type="PANTHER" id="PTHR35046">
    <property type="entry name" value="ZINC KNUCKLE (CCHC-TYPE) FAMILY PROTEIN"/>
    <property type="match status" value="1"/>
</dbReference>
<feature type="compositionally biased region" description="Polar residues" evidence="1">
    <location>
        <begin position="78"/>
        <end position="87"/>
    </location>
</feature>
<accession>A0ABD2ZU81</accession>
<proteinExistence type="predicted"/>
<protein>
    <submittedName>
        <fullName evidence="2">Uncharacterized protein</fullName>
    </submittedName>
</protein>
<gene>
    <name evidence="2" type="ORF">ACH5RR_015687</name>
</gene>